<keyword evidence="1" id="KW-0812">Transmembrane</keyword>
<proteinExistence type="predicted"/>
<feature type="transmembrane region" description="Helical" evidence="1">
    <location>
        <begin position="6"/>
        <end position="23"/>
    </location>
</feature>
<feature type="transmembrane region" description="Helical" evidence="1">
    <location>
        <begin position="35"/>
        <end position="55"/>
    </location>
</feature>
<feature type="transmembrane region" description="Helical" evidence="1">
    <location>
        <begin position="75"/>
        <end position="102"/>
    </location>
</feature>
<protein>
    <submittedName>
        <fullName evidence="2">Uncharacterized protein</fullName>
    </submittedName>
</protein>
<keyword evidence="1" id="KW-0472">Membrane</keyword>
<organism evidence="2 3">
    <name type="scientific">Eikenella glucosivorans</name>
    <dbReference type="NCBI Taxonomy" id="2766967"/>
    <lineage>
        <taxon>Bacteria</taxon>
        <taxon>Pseudomonadati</taxon>
        <taxon>Pseudomonadota</taxon>
        <taxon>Betaproteobacteria</taxon>
        <taxon>Neisseriales</taxon>
        <taxon>Neisseriaceae</taxon>
        <taxon>Eikenella</taxon>
    </lineage>
</organism>
<dbReference type="EMBL" id="JACSGR010000008">
    <property type="protein sequence ID" value="MBH5330228.1"/>
    <property type="molecule type" value="Genomic_DNA"/>
</dbReference>
<evidence type="ECO:0000313" key="2">
    <source>
        <dbReference type="EMBL" id="MBH5330228.1"/>
    </source>
</evidence>
<accession>A0ABS0ND60</accession>
<reference evidence="2 3" key="1">
    <citation type="submission" date="2020-09" db="EMBL/GenBank/DDBJ databases">
        <title>Eikenella S3660 sp. nov., isolated from a throat swab.</title>
        <authorList>
            <person name="Buhl M."/>
        </authorList>
    </citation>
    <scope>NUCLEOTIDE SEQUENCE [LARGE SCALE GENOMIC DNA]</scope>
    <source>
        <strain evidence="2 3">S3360</strain>
    </source>
</reference>
<name>A0ABS0ND60_9NEIS</name>
<evidence type="ECO:0000256" key="1">
    <source>
        <dbReference type="SAM" id="Phobius"/>
    </source>
</evidence>
<sequence>MPAAYLVYFAWIAAYAAFAYAAIRHPAASDARYLDYFALVFFGITLLLFSWLFVAQGATPFVQGNVGSEHGYRNWHLWFSAFPYLYIGHILLLAFSTVRLLLPPYPPRSIHYCALLLALLGGWHVGEFMPTA</sequence>
<dbReference type="RefSeq" id="WP_197904062.1">
    <property type="nucleotide sequence ID" value="NZ_JACSGR010000008.1"/>
</dbReference>
<keyword evidence="3" id="KW-1185">Reference proteome</keyword>
<keyword evidence="1" id="KW-1133">Transmembrane helix</keyword>
<gene>
    <name evidence="2" type="ORF">H9Q10_11195</name>
</gene>
<evidence type="ECO:0000313" key="3">
    <source>
        <dbReference type="Proteomes" id="UP000768471"/>
    </source>
</evidence>
<dbReference type="Proteomes" id="UP000768471">
    <property type="component" value="Unassembled WGS sequence"/>
</dbReference>
<feature type="transmembrane region" description="Helical" evidence="1">
    <location>
        <begin position="109"/>
        <end position="126"/>
    </location>
</feature>
<comment type="caution">
    <text evidence="2">The sequence shown here is derived from an EMBL/GenBank/DDBJ whole genome shotgun (WGS) entry which is preliminary data.</text>
</comment>